<evidence type="ECO:0000313" key="2">
    <source>
        <dbReference type="Proteomes" id="UP001642484"/>
    </source>
</evidence>
<feature type="non-terminal residue" evidence="1">
    <location>
        <position position="1"/>
    </location>
</feature>
<proteinExistence type="predicted"/>
<gene>
    <name evidence="1" type="ORF">CCMP2556_LOCUS22662</name>
</gene>
<name>A0ABP0LWZ1_9DINO</name>
<comment type="caution">
    <text evidence="1">The sequence shown here is derived from an EMBL/GenBank/DDBJ whole genome shotgun (WGS) entry which is preliminary data.</text>
</comment>
<reference evidence="1 2" key="1">
    <citation type="submission" date="2024-02" db="EMBL/GenBank/DDBJ databases">
        <authorList>
            <person name="Chen Y."/>
            <person name="Shah S."/>
            <person name="Dougan E. K."/>
            <person name="Thang M."/>
            <person name="Chan C."/>
        </authorList>
    </citation>
    <scope>NUCLEOTIDE SEQUENCE [LARGE SCALE GENOMIC DNA]</scope>
</reference>
<protein>
    <submittedName>
        <fullName evidence="1">Uncharacterized protein</fullName>
    </submittedName>
</protein>
<keyword evidence="2" id="KW-1185">Reference proteome</keyword>
<organism evidence="1 2">
    <name type="scientific">Durusdinium trenchii</name>
    <dbReference type="NCBI Taxonomy" id="1381693"/>
    <lineage>
        <taxon>Eukaryota</taxon>
        <taxon>Sar</taxon>
        <taxon>Alveolata</taxon>
        <taxon>Dinophyceae</taxon>
        <taxon>Suessiales</taxon>
        <taxon>Symbiodiniaceae</taxon>
        <taxon>Durusdinium</taxon>
    </lineage>
</organism>
<evidence type="ECO:0000313" key="1">
    <source>
        <dbReference type="EMBL" id="CAK9042620.1"/>
    </source>
</evidence>
<sequence>RIADEIHVILGILDQHLEATVPAPVLHPNEVPGLSEDLQLRAQQEGAGERAHVWRTFRPVNYCEQEVFRKNAAFKSTTLLFKTLSLLF</sequence>
<dbReference type="EMBL" id="CAXAMN010014147">
    <property type="protein sequence ID" value="CAK9042620.1"/>
    <property type="molecule type" value="Genomic_DNA"/>
</dbReference>
<accession>A0ABP0LWZ1</accession>
<dbReference type="Proteomes" id="UP001642484">
    <property type="component" value="Unassembled WGS sequence"/>
</dbReference>